<evidence type="ECO:0000313" key="1">
    <source>
        <dbReference type="EMBL" id="SEJ30526.1"/>
    </source>
</evidence>
<evidence type="ECO:0000313" key="2">
    <source>
        <dbReference type="Proteomes" id="UP000199702"/>
    </source>
</evidence>
<organism evidence="1 2">
    <name type="scientific">Flavobacterium terrigena</name>
    <dbReference type="NCBI Taxonomy" id="402734"/>
    <lineage>
        <taxon>Bacteria</taxon>
        <taxon>Pseudomonadati</taxon>
        <taxon>Bacteroidota</taxon>
        <taxon>Flavobacteriia</taxon>
        <taxon>Flavobacteriales</taxon>
        <taxon>Flavobacteriaceae</taxon>
        <taxon>Flavobacterium</taxon>
    </lineage>
</organism>
<dbReference type="Proteomes" id="UP000199702">
    <property type="component" value="Unassembled WGS sequence"/>
</dbReference>
<gene>
    <name evidence="1" type="ORF">SAMN05660918_2917</name>
</gene>
<dbReference type="EMBL" id="FNYA01000009">
    <property type="protein sequence ID" value="SEJ30526.1"/>
    <property type="molecule type" value="Genomic_DNA"/>
</dbReference>
<dbReference type="OrthoDB" id="839778at2"/>
<accession>A0A1H6XQR6</accession>
<proteinExistence type="predicted"/>
<dbReference type="AlphaFoldDB" id="A0A1H6XQR6"/>
<protein>
    <submittedName>
        <fullName evidence="1">Uncharacterized protein</fullName>
    </submittedName>
</protein>
<dbReference type="STRING" id="402734.SAMN05660918_2917"/>
<sequence length="102" mass="11671">MNEDFNIISWIFLSIAMGSQLEPITFEGISLIPDGINHSVPNQKEINSSISYLLKNDLVIKNEKKYSLSENGKEIYLKSSNENKTILKIWENIETTLLLLNK</sequence>
<name>A0A1H6XQR6_9FLAO</name>
<keyword evidence="2" id="KW-1185">Reference proteome</keyword>
<reference evidence="2" key="1">
    <citation type="submission" date="2016-10" db="EMBL/GenBank/DDBJ databases">
        <authorList>
            <person name="Varghese N."/>
            <person name="Submissions S."/>
        </authorList>
    </citation>
    <scope>NUCLEOTIDE SEQUENCE [LARGE SCALE GENOMIC DNA]</scope>
    <source>
        <strain evidence="2">DSM 17934</strain>
    </source>
</reference>
<dbReference type="RefSeq" id="WP_143055658.1">
    <property type="nucleotide sequence ID" value="NZ_CBCSJU010000009.1"/>
</dbReference>